<dbReference type="SUPFAM" id="SSF52540">
    <property type="entry name" value="P-loop containing nucleoside triphosphate hydrolases"/>
    <property type="match status" value="1"/>
</dbReference>
<comment type="similarity">
    <text evidence="2">Belongs to the ABC transporter superfamily.</text>
</comment>
<comment type="caution">
    <text evidence="12">The sequence shown here is derived from an EMBL/GenBank/DDBJ whole genome shotgun (WGS) entry which is preliminary data.</text>
</comment>
<dbReference type="GO" id="GO:0005524">
    <property type="term" value="F:ATP binding"/>
    <property type="evidence" value="ECO:0007669"/>
    <property type="project" value="UniProtKB-KW"/>
</dbReference>
<dbReference type="FunFam" id="3.40.50.300:FF:000056">
    <property type="entry name" value="Cell division ATP-binding protein FtsE"/>
    <property type="match status" value="1"/>
</dbReference>
<dbReference type="PANTHER" id="PTHR24220:SF470">
    <property type="entry name" value="CELL DIVISION ATP-BINDING PROTEIN FTSE"/>
    <property type="match status" value="1"/>
</dbReference>
<keyword evidence="4" id="KW-0813">Transport</keyword>
<keyword evidence="7 12" id="KW-0067">ATP-binding</keyword>
<dbReference type="GO" id="GO:0006865">
    <property type="term" value="P:amino acid transport"/>
    <property type="evidence" value="ECO:0007669"/>
    <property type="project" value="UniProtKB-KW"/>
</dbReference>
<evidence type="ECO:0000256" key="10">
    <source>
        <dbReference type="ARBA" id="ARBA00023136"/>
    </source>
</evidence>
<reference evidence="12 13" key="1">
    <citation type="journal article" date="2018" name="Int. J. Syst. Evol. Microbiol.">
        <title>Parvibium lacunae gen. nov., sp. nov., a new member of the family Alcaligenaceae isolated from a freshwater pond.</title>
        <authorList>
            <person name="Chen W.M."/>
            <person name="Xie P.B."/>
            <person name="Hsu M.Y."/>
            <person name="Sheu S.Y."/>
        </authorList>
    </citation>
    <scope>NUCLEOTIDE SEQUENCE [LARGE SCALE GENOMIC DNA]</scope>
    <source>
        <strain evidence="12 13">KMB9</strain>
    </source>
</reference>
<dbReference type="InterPro" id="IPR015854">
    <property type="entry name" value="ABC_transpr_LolD-like"/>
</dbReference>
<gene>
    <name evidence="12" type="ORF">DU000_09280</name>
</gene>
<evidence type="ECO:0000313" key="13">
    <source>
        <dbReference type="Proteomes" id="UP000252357"/>
    </source>
</evidence>
<evidence type="ECO:0000256" key="1">
    <source>
        <dbReference type="ARBA" id="ARBA00002579"/>
    </source>
</evidence>
<evidence type="ECO:0000256" key="6">
    <source>
        <dbReference type="ARBA" id="ARBA00022741"/>
    </source>
</evidence>
<dbReference type="GO" id="GO:0016887">
    <property type="term" value="F:ATP hydrolysis activity"/>
    <property type="evidence" value="ECO:0007669"/>
    <property type="project" value="InterPro"/>
</dbReference>
<dbReference type="InterPro" id="IPR003593">
    <property type="entry name" value="AAA+_ATPase"/>
</dbReference>
<evidence type="ECO:0000313" key="12">
    <source>
        <dbReference type="EMBL" id="RCS56990.1"/>
    </source>
</evidence>
<dbReference type="InterPro" id="IPR017911">
    <property type="entry name" value="MacB-like_ATP-bd"/>
</dbReference>
<dbReference type="SMART" id="SM00382">
    <property type="entry name" value="AAA"/>
    <property type="match status" value="1"/>
</dbReference>
<evidence type="ECO:0000259" key="11">
    <source>
        <dbReference type="PROSITE" id="PS50893"/>
    </source>
</evidence>
<dbReference type="RefSeq" id="WP_114403132.1">
    <property type="nucleotide sequence ID" value="NZ_QPGB01000004.1"/>
</dbReference>
<keyword evidence="10" id="KW-0472">Membrane</keyword>
<organism evidence="12 13">
    <name type="scientific">Parvibium lacunae</name>
    <dbReference type="NCBI Taxonomy" id="1888893"/>
    <lineage>
        <taxon>Bacteria</taxon>
        <taxon>Pseudomonadati</taxon>
        <taxon>Pseudomonadota</taxon>
        <taxon>Betaproteobacteria</taxon>
        <taxon>Burkholderiales</taxon>
        <taxon>Alcaligenaceae</taxon>
        <taxon>Parvibium</taxon>
    </lineage>
</organism>
<dbReference type="InterPro" id="IPR017871">
    <property type="entry name" value="ABC_transporter-like_CS"/>
</dbReference>
<proteinExistence type="inferred from homology"/>
<evidence type="ECO:0000256" key="8">
    <source>
        <dbReference type="ARBA" id="ARBA00022967"/>
    </source>
</evidence>
<keyword evidence="9" id="KW-0029">Amino-acid transport</keyword>
<evidence type="ECO:0000256" key="3">
    <source>
        <dbReference type="ARBA" id="ARBA00020019"/>
    </source>
</evidence>
<sequence length="236" mass="25764">MIEFKHVSKTFTDNRRHTQTALHDVSFQIDKGELVFLTGHSGAGKSTLLSLIAGLEQPTQGSLLIQGTDISRLPRQALPYLRRHVGVVFQEQKLLADRSLLENVRLPLLVTGHSLTEANTRARAALDKVGLLAREQLKPAALSGGDQQRVAIARALVNRPAILLADEPTANLDRDTAIHVIEVLRDFVRVGVTAIIATHDEFLLSRFPTRILTLAQGRLATDRPGPVASAPLRGHA</sequence>
<dbReference type="GO" id="GO:0022857">
    <property type="term" value="F:transmembrane transporter activity"/>
    <property type="evidence" value="ECO:0007669"/>
    <property type="project" value="TreeGrafter"/>
</dbReference>
<evidence type="ECO:0000256" key="7">
    <source>
        <dbReference type="ARBA" id="ARBA00022840"/>
    </source>
</evidence>
<dbReference type="EMBL" id="QPGB01000004">
    <property type="protein sequence ID" value="RCS56990.1"/>
    <property type="molecule type" value="Genomic_DNA"/>
</dbReference>
<dbReference type="PROSITE" id="PS50893">
    <property type="entry name" value="ABC_TRANSPORTER_2"/>
    <property type="match status" value="1"/>
</dbReference>
<feature type="domain" description="ABC transporter" evidence="11">
    <location>
        <begin position="2"/>
        <end position="236"/>
    </location>
</feature>
<name>A0A368L096_9BURK</name>
<dbReference type="OrthoDB" id="581709at2"/>
<dbReference type="InterPro" id="IPR027417">
    <property type="entry name" value="P-loop_NTPase"/>
</dbReference>
<dbReference type="InterPro" id="IPR003439">
    <property type="entry name" value="ABC_transporter-like_ATP-bd"/>
</dbReference>
<evidence type="ECO:0000256" key="9">
    <source>
        <dbReference type="ARBA" id="ARBA00022970"/>
    </source>
</evidence>
<comment type="function">
    <text evidence="1">Part of the ABC transporter FtsEX involved in cellular division. Important for assembly or stability of the septal ring.</text>
</comment>
<dbReference type="CDD" id="cd03255">
    <property type="entry name" value="ABC_MJ0796_LolCDE_FtsE"/>
    <property type="match status" value="1"/>
</dbReference>
<keyword evidence="6" id="KW-0547">Nucleotide-binding</keyword>
<dbReference type="Pfam" id="PF00005">
    <property type="entry name" value="ABC_tran"/>
    <property type="match status" value="1"/>
</dbReference>
<keyword evidence="5" id="KW-1003">Cell membrane</keyword>
<evidence type="ECO:0000256" key="2">
    <source>
        <dbReference type="ARBA" id="ARBA00005417"/>
    </source>
</evidence>
<evidence type="ECO:0000256" key="4">
    <source>
        <dbReference type="ARBA" id="ARBA00022448"/>
    </source>
</evidence>
<dbReference type="PROSITE" id="PS00211">
    <property type="entry name" value="ABC_TRANSPORTER_1"/>
    <property type="match status" value="1"/>
</dbReference>
<keyword evidence="8" id="KW-1278">Translocase</keyword>
<dbReference type="Gene3D" id="3.40.50.300">
    <property type="entry name" value="P-loop containing nucleotide triphosphate hydrolases"/>
    <property type="match status" value="1"/>
</dbReference>
<keyword evidence="13" id="KW-1185">Reference proteome</keyword>
<accession>A0A368L096</accession>
<dbReference type="GO" id="GO:0005886">
    <property type="term" value="C:plasma membrane"/>
    <property type="evidence" value="ECO:0007669"/>
    <property type="project" value="TreeGrafter"/>
</dbReference>
<dbReference type="AlphaFoldDB" id="A0A368L096"/>
<dbReference type="Proteomes" id="UP000252357">
    <property type="component" value="Unassembled WGS sequence"/>
</dbReference>
<dbReference type="PANTHER" id="PTHR24220">
    <property type="entry name" value="IMPORT ATP-BINDING PROTEIN"/>
    <property type="match status" value="1"/>
</dbReference>
<protein>
    <recommendedName>
        <fullName evidence="3">Cell division ATP-binding protein FtsE</fullName>
    </recommendedName>
</protein>
<evidence type="ECO:0000256" key="5">
    <source>
        <dbReference type="ARBA" id="ARBA00022475"/>
    </source>
</evidence>